<dbReference type="EMBL" id="JARJCN010000007">
    <property type="protein sequence ID" value="KAJ7099518.1"/>
    <property type="molecule type" value="Genomic_DNA"/>
</dbReference>
<evidence type="ECO:0000313" key="2">
    <source>
        <dbReference type="Proteomes" id="UP001222325"/>
    </source>
</evidence>
<keyword evidence="2" id="KW-1185">Reference proteome</keyword>
<reference evidence="1" key="1">
    <citation type="submission" date="2023-03" db="EMBL/GenBank/DDBJ databases">
        <title>Massive genome expansion in bonnet fungi (Mycena s.s.) driven by repeated elements and novel gene families across ecological guilds.</title>
        <authorList>
            <consortium name="Lawrence Berkeley National Laboratory"/>
            <person name="Harder C.B."/>
            <person name="Miyauchi S."/>
            <person name="Viragh M."/>
            <person name="Kuo A."/>
            <person name="Thoen E."/>
            <person name="Andreopoulos B."/>
            <person name="Lu D."/>
            <person name="Skrede I."/>
            <person name="Drula E."/>
            <person name="Henrissat B."/>
            <person name="Morin E."/>
            <person name="Kohler A."/>
            <person name="Barry K."/>
            <person name="LaButti K."/>
            <person name="Morin E."/>
            <person name="Salamov A."/>
            <person name="Lipzen A."/>
            <person name="Mereny Z."/>
            <person name="Hegedus B."/>
            <person name="Baldrian P."/>
            <person name="Stursova M."/>
            <person name="Weitz H."/>
            <person name="Taylor A."/>
            <person name="Grigoriev I.V."/>
            <person name="Nagy L.G."/>
            <person name="Martin F."/>
            <person name="Kauserud H."/>
        </authorList>
    </citation>
    <scope>NUCLEOTIDE SEQUENCE</scope>
    <source>
        <strain evidence="1">CBHHK173m</strain>
    </source>
</reference>
<accession>A0AAD6XS79</accession>
<gene>
    <name evidence="1" type="ORF">B0H15DRAFT_550131</name>
</gene>
<comment type="caution">
    <text evidence="1">The sequence shown here is derived from an EMBL/GenBank/DDBJ whole genome shotgun (WGS) entry which is preliminary data.</text>
</comment>
<sequence>MACYQQPRCKRLSCSVWSGSVKASAMAGTKVVRRTTGLQKHNLLVQRFNPSGISLNLCWRNMDQPSKLLSRRSGANLEKRLLVKAYSSPKGSAFRLPRQVQSRRSSWTTSEDKCMPYIRSTFNPYKKEILSWIRLCSLRVAGWRAMYDIEPKGLGYNGRALNESLVLCEFPGEGLSRRAAGQRGQAIPKLRAKV</sequence>
<evidence type="ECO:0000313" key="1">
    <source>
        <dbReference type="EMBL" id="KAJ7099518.1"/>
    </source>
</evidence>
<proteinExistence type="predicted"/>
<dbReference type="Proteomes" id="UP001222325">
    <property type="component" value="Unassembled WGS sequence"/>
</dbReference>
<dbReference type="AlphaFoldDB" id="A0AAD6XS79"/>
<protein>
    <submittedName>
        <fullName evidence="1">Uncharacterized protein</fullName>
    </submittedName>
</protein>
<organism evidence="1 2">
    <name type="scientific">Mycena belliarum</name>
    <dbReference type="NCBI Taxonomy" id="1033014"/>
    <lineage>
        <taxon>Eukaryota</taxon>
        <taxon>Fungi</taxon>
        <taxon>Dikarya</taxon>
        <taxon>Basidiomycota</taxon>
        <taxon>Agaricomycotina</taxon>
        <taxon>Agaricomycetes</taxon>
        <taxon>Agaricomycetidae</taxon>
        <taxon>Agaricales</taxon>
        <taxon>Marasmiineae</taxon>
        <taxon>Mycenaceae</taxon>
        <taxon>Mycena</taxon>
    </lineage>
</organism>
<name>A0AAD6XS79_9AGAR</name>